<evidence type="ECO:0000256" key="1">
    <source>
        <dbReference type="SAM" id="MobiDB-lite"/>
    </source>
</evidence>
<gene>
    <name evidence="2" type="ORF">MAIC_15580</name>
</gene>
<accession>A0AAD1HL22</accession>
<dbReference type="KEGG" id="maic:MAIC_15580"/>
<dbReference type="AlphaFoldDB" id="A0AAD1HL22"/>
<keyword evidence="3" id="KW-1185">Reference proteome</keyword>
<name>A0AAD1HL22_9MYCO</name>
<evidence type="ECO:0000313" key="2">
    <source>
        <dbReference type="EMBL" id="BBX06755.1"/>
    </source>
</evidence>
<proteinExistence type="predicted"/>
<dbReference type="RefSeq" id="WP_232077562.1">
    <property type="nucleotide sequence ID" value="NZ_AP022561.1"/>
</dbReference>
<evidence type="ECO:0000313" key="3">
    <source>
        <dbReference type="Proteomes" id="UP000467327"/>
    </source>
</evidence>
<sequence>MSDTNPPTPAGSQPATPRDDTSVAKFRARRAAAARPYQPDQVGLLLVAQAPPDADDRYFYFPDVARHDWLFRAVARAILPAADLNRDNKPSLLAQLRERGSSWST</sequence>
<organism evidence="2 3">
    <name type="scientific">Mycolicibacterium aichiense</name>
    <dbReference type="NCBI Taxonomy" id="1799"/>
    <lineage>
        <taxon>Bacteria</taxon>
        <taxon>Bacillati</taxon>
        <taxon>Actinomycetota</taxon>
        <taxon>Actinomycetes</taxon>
        <taxon>Mycobacteriales</taxon>
        <taxon>Mycobacteriaceae</taxon>
        <taxon>Mycolicibacterium</taxon>
    </lineage>
</organism>
<dbReference type="EMBL" id="AP022561">
    <property type="protein sequence ID" value="BBX06755.1"/>
    <property type="molecule type" value="Genomic_DNA"/>
</dbReference>
<protein>
    <submittedName>
        <fullName evidence="2">Uncharacterized protein</fullName>
    </submittedName>
</protein>
<feature type="region of interest" description="Disordered" evidence="1">
    <location>
        <begin position="1"/>
        <end position="35"/>
    </location>
</feature>
<reference evidence="2 3" key="1">
    <citation type="journal article" date="2019" name="Emerg. Microbes Infect.">
        <title>Comprehensive subspecies identification of 175 nontuberculous mycobacteria species based on 7547 genomic profiles.</title>
        <authorList>
            <person name="Matsumoto Y."/>
            <person name="Kinjo T."/>
            <person name="Motooka D."/>
            <person name="Nabeya D."/>
            <person name="Jung N."/>
            <person name="Uechi K."/>
            <person name="Horii T."/>
            <person name="Iida T."/>
            <person name="Fujita J."/>
            <person name="Nakamura S."/>
        </authorList>
    </citation>
    <scope>NUCLEOTIDE SEQUENCE [LARGE SCALE GENOMIC DNA]</scope>
    <source>
        <strain evidence="2 3">JCM 6376</strain>
    </source>
</reference>
<dbReference type="Proteomes" id="UP000467327">
    <property type="component" value="Chromosome"/>
</dbReference>
<feature type="compositionally biased region" description="Polar residues" evidence="1">
    <location>
        <begin position="1"/>
        <end position="15"/>
    </location>
</feature>